<keyword evidence="2" id="KW-1185">Reference proteome</keyword>
<evidence type="ECO:0000313" key="1">
    <source>
        <dbReference type="EMBL" id="TJY63794.1"/>
    </source>
</evidence>
<proteinExistence type="predicted"/>
<protein>
    <submittedName>
        <fullName evidence="1">Uncharacterized protein</fullName>
    </submittedName>
</protein>
<organism evidence="1 2">
    <name type="scientific">Sphingobacterium alkalisoli</name>
    <dbReference type="NCBI Taxonomy" id="1874115"/>
    <lineage>
        <taxon>Bacteria</taxon>
        <taxon>Pseudomonadati</taxon>
        <taxon>Bacteroidota</taxon>
        <taxon>Sphingobacteriia</taxon>
        <taxon>Sphingobacteriales</taxon>
        <taxon>Sphingobacteriaceae</taxon>
        <taxon>Sphingobacterium</taxon>
    </lineage>
</organism>
<comment type="caution">
    <text evidence="1">The sequence shown here is derived from an EMBL/GenBank/DDBJ whole genome shotgun (WGS) entry which is preliminary data.</text>
</comment>
<dbReference type="EMBL" id="SUKA01000005">
    <property type="protein sequence ID" value="TJY63794.1"/>
    <property type="molecule type" value="Genomic_DNA"/>
</dbReference>
<dbReference type="AlphaFoldDB" id="A0A4U0GYL0"/>
<gene>
    <name evidence="1" type="ORF">FAZ19_16130</name>
</gene>
<sequence>MYTLLEVKDQIAKQRGFNNWQHIEEHDYKGLFNPAVLQSINDQVTWTYNEQFVEVLRDVVNEHEANPSPTTGLSGETYLNAKKLVNISKIK</sequence>
<name>A0A4U0GYL0_9SPHI</name>
<reference evidence="1 2" key="1">
    <citation type="submission" date="2019-04" db="EMBL/GenBank/DDBJ databases">
        <title>Sphingobacterium olei sp. nov., isolated from oil-contaminated soil.</title>
        <authorList>
            <person name="Liu B."/>
        </authorList>
    </citation>
    <scope>NUCLEOTIDE SEQUENCE [LARGE SCALE GENOMIC DNA]</scope>
    <source>
        <strain evidence="1 2">Y3L14</strain>
    </source>
</reference>
<dbReference type="RefSeq" id="WP_136821786.1">
    <property type="nucleotide sequence ID" value="NZ_BMJX01000005.1"/>
</dbReference>
<accession>A0A4U0GYL0</accession>
<dbReference type="Proteomes" id="UP000309872">
    <property type="component" value="Unassembled WGS sequence"/>
</dbReference>
<evidence type="ECO:0000313" key="2">
    <source>
        <dbReference type="Proteomes" id="UP000309872"/>
    </source>
</evidence>
<dbReference type="OrthoDB" id="9856983at2"/>